<comment type="caution">
    <text evidence="2">The sequence shown here is derived from an EMBL/GenBank/DDBJ whole genome shotgun (WGS) entry which is preliminary data.</text>
</comment>
<organism evidence="2 3">
    <name type="scientific">Actinoplanes sandaracinus</name>
    <dbReference type="NCBI Taxonomy" id="3045177"/>
    <lineage>
        <taxon>Bacteria</taxon>
        <taxon>Bacillati</taxon>
        <taxon>Actinomycetota</taxon>
        <taxon>Actinomycetes</taxon>
        <taxon>Micromonosporales</taxon>
        <taxon>Micromonosporaceae</taxon>
        <taxon>Actinoplanes</taxon>
    </lineage>
</organism>
<evidence type="ECO:0000313" key="3">
    <source>
        <dbReference type="Proteomes" id="UP001241758"/>
    </source>
</evidence>
<gene>
    <name evidence="2" type="ORF">QLQ12_21460</name>
</gene>
<reference evidence="2 3" key="1">
    <citation type="submission" date="2023-05" db="EMBL/GenBank/DDBJ databases">
        <title>Actinoplanes sp. NEAU-A12 genome sequencing.</title>
        <authorList>
            <person name="Wang Z.-S."/>
        </authorList>
    </citation>
    <scope>NUCLEOTIDE SEQUENCE [LARGE SCALE GENOMIC DNA]</scope>
    <source>
        <strain evidence="2 3">NEAU-A12</strain>
    </source>
</reference>
<feature type="region of interest" description="Disordered" evidence="1">
    <location>
        <begin position="135"/>
        <end position="160"/>
    </location>
</feature>
<evidence type="ECO:0000313" key="2">
    <source>
        <dbReference type="EMBL" id="MDI6101186.1"/>
    </source>
</evidence>
<sequence>MTTVDRLLDLATAYAHAAVRADRNRAAARSAASPTEKAATTSTLEAADAAVDNARAALRADLHQALELPVRALPDTELPVCTWHTGEVLIRALTSNGERVVRVRYTPAQALATGTALIACAAITDQRLGGTLSSILGDFPPTAPTTETGGADTPEAGSRS</sequence>
<evidence type="ECO:0000256" key="1">
    <source>
        <dbReference type="SAM" id="MobiDB-lite"/>
    </source>
</evidence>
<proteinExistence type="predicted"/>
<name>A0ABT6WN57_9ACTN</name>
<feature type="compositionally biased region" description="Low complexity" evidence="1">
    <location>
        <begin position="144"/>
        <end position="160"/>
    </location>
</feature>
<dbReference type="RefSeq" id="WP_282762027.1">
    <property type="nucleotide sequence ID" value="NZ_JASCTH010000014.1"/>
</dbReference>
<dbReference type="EMBL" id="JASCTH010000014">
    <property type="protein sequence ID" value="MDI6101186.1"/>
    <property type="molecule type" value="Genomic_DNA"/>
</dbReference>
<keyword evidence="3" id="KW-1185">Reference proteome</keyword>
<protein>
    <submittedName>
        <fullName evidence="2">Uncharacterized protein</fullName>
    </submittedName>
</protein>
<dbReference type="Proteomes" id="UP001241758">
    <property type="component" value="Unassembled WGS sequence"/>
</dbReference>
<accession>A0ABT6WN57</accession>